<evidence type="ECO:0000256" key="2">
    <source>
        <dbReference type="ARBA" id="ARBA00022475"/>
    </source>
</evidence>
<feature type="transmembrane region" description="Helical" evidence="6">
    <location>
        <begin position="134"/>
        <end position="154"/>
    </location>
</feature>
<proteinExistence type="predicted"/>
<evidence type="ECO:0000256" key="1">
    <source>
        <dbReference type="ARBA" id="ARBA00004651"/>
    </source>
</evidence>
<dbReference type="OrthoDB" id="5024156at2"/>
<evidence type="ECO:0000313" key="7">
    <source>
        <dbReference type="EMBL" id="PPB48784.1"/>
    </source>
</evidence>
<feature type="transmembrane region" description="Helical" evidence="6">
    <location>
        <begin position="20"/>
        <end position="39"/>
    </location>
</feature>
<evidence type="ECO:0000256" key="6">
    <source>
        <dbReference type="SAM" id="Phobius"/>
    </source>
</evidence>
<name>A0A2S5IW53_9MICC</name>
<dbReference type="Proteomes" id="UP000239297">
    <property type="component" value="Unassembled WGS sequence"/>
</dbReference>
<feature type="transmembrane region" description="Helical" evidence="6">
    <location>
        <begin position="166"/>
        <end position="187"/>
    </location>
</feature>
<dbReference type="InterPro" id="IPR019108">
    <property type="entry name" value="Caa3_assmbl_CtaG-rel"/>
</dbReference>
<dbReference type="EMBL" id="PRKW01000005">
    <property type="protein sequence ID" value="PPB48784.1"/>
    <property type="molecule type" value="Genomic_DNA"/>
</dbReference>
<feature type="transmembrane region" description="Helical" evidence="6">
    <location>
        <begin position="240"/>
        <end position="259"/>
    </location>
</feature>
<keyword evidence="5 6" id="KW-0472">Membrane</keyword>
<organism evidence="7 8">
    <name type="scientific">Arthrobacter pityocampae</name>
    <dbReference type="NCBI Taxonomy" id="547334"/>
    <lineage>
        <taxon>Bacteria</taxon>
        <taxon>Bacillati</taxon>
        <taxon>Actinomycetota</taxon>
        <taxon>Actinomycetes</taxon>
        <taxon>Micrococcales</taxon>
        <taxon>Micrococcaceae</taxon>
        <taxon>Arthrobacter</taxon>
    </lineage>
</organism>
<dbReference type="AlphaFoldDB" id="A0A2S5IW53"/>
<keyword evidence="4 6" id="KW-1133">Transmembrane helix</keyword>
<keyword evidence="8" id="KW-1185">Reference proteome</keyword>
<feature type="transmembrane region" description="Helical" evidence="6">
    <location>
        <begin position="199"/>
        <end position="220"/>
    </location>
</feature>
<protein>
    <recommendedName>
        <fullName evidence="9">Cytochrome c oxidase assembly protein</fullName>
    </recommendedName>
</protein>
<dbReference type="GO" id="GO:0005886">
    <property type="term" value="C:plasma membrane"/>
    <property type="evidence" value="ECO:0007669"/>
    <property type="project" value="UniProtKB-SubCell"/>
</dbReference>
<dbReference type="Pfam" id="PF09678">
    <property type="entry name" value="Caa3_CtaG"/>
    <property type="match status" value="1"/>
</dbReference>
<reference evidence="7 8" key="1">
    <citation type="journal article" date="2014" name="Int. J. Syst. Evol. Microbiol.">
        <title>Arthrobacter pityocampae sp. nov., isolated from Thaumetopoea pityocampa (Lep., Thaumetopoeidae).</title>
        <authorList>
            <person name="Ince I.A."/>
            <person name="Demirbag Z."/>
            <person name="Kati H."/>
        </authorList>
    </citation>
    <scope>NUCLEOTIDE SEQUENCE [LARGE SCALE GENOMIC DNA]</scope>
    <source>
        <strain evidence="7 8">Tp2</strain>
    </source>
</reference>
<sequence>MAEGPHHSGSLTTGVGDPAVAALDTVAVVVWLCLAVLYLAAGRAAALRGRDALPLRHSIAWLSGTALGLAVTAGPLAHAAATSSTGHMAVHLVLGMVVPLLLVLGAPGTVLLRAVPARVGRAYSRLVRAPALRLLAHPVPAMLLATAPMALLYWDGAGFALLHHPALGPLLHVHFVVSGTLFTYAVVGIDPHPHRAPVRVGAGALVVSIAVHGIVAKHLYAVADRDGLPPDTEQAAQLMYYGGDMAHALLLVAFCAQVYRESGRRLRRADRGTEAERSSN</sequence>
<comment type="caution">
    <text evidence="7">The sequence shown here is derived from an EMBL/GenBank/DDBJ whole genome shotgun (WGS) entry which is preliminary data.</text>
</comment>
<keyword evidence="2" id="KW-1003">Cell membrane</keyword>
<gene>
    <name evidence="7" type="ORF">C4K88_13825</name>
</gene>
<evidence type="ECO:0008006" key="9">
    <source>
        <dbReference type="Google" id="ProtNLM"/>
    </source>
</evidence>
<dbReference type="RefSeq" id="WP_104122186.1">
    <property type="nucleotide sequence ID" value="NZ_PRKW01000005.1"/>
</dbReference>
<comment type="subcellular location">
    <subcellularLocation>
        <location evidence="1">Cell membrane</location>
        <topology evidence="1">Multi-pass membrane protein</topology>
    </subcellularLocation>
</comment>
<accession>A0A2S5IW53</accession>
<evidence type="ECO:0000313" key="8">
    <source>
        <dbReference type="Proteomes" id="UP000239297"/>
    </source>
</evidence>
<feature type="transmembrane region" description="Helical" evidence="6">
    <location>
        <begin position="89"/>
        <end position="113"/>
    </location>
</feature>
<evidence type="ECO:0000256" key="3">
    <source>
        <dbReference type="ARBA" id="ARBA00022692"/>
    </source>
</evidence>
<evidence type="ECO:0000256" key="4">
    <source>
        <dbReference type="ARBA" id="ARBA00022989"/>
    </source>
</evidence>
<feature type="transmembrane region" description="Helical" evidence="6">
    <location>
        <begin position="59"/>
        <end position="77"/>
    </location>
</feature>
<evidence type="ECO:0000256" key="5">
    <source>
        <dbReference type="ARBA" id="ARBA00023136"/>
    </source>
</evidence>
<keyword evidence="3 6" id="KW-0812">Transmembrane</keyword>